<keyword evidence="2" id="KW-0689">Ribosomal protein</keyword>
<dbReference type="AlphaFoldDB" id="A0A6M5Z105"/>
<dbReference type="InterPro" id="IPR001911">
    <property type="entry name" value="Ribosomal_bS21"/>
</dbReference>
<dbReference type="Proteomes" id="UP000503447">
    <property type="component" value="Chromosome"/>
</dbReference>
<reference evidence="6" key="1">
    <citation type="submission" date="2020-05" db="EMBL/GenBank/DDBJ databases">
        <title>Frigoriglobus tundricola gen. nov., sp. nov., a psychrotolerant cellulolytic planctomycete of the family Gemmataceae with two divergent copies of 16S rRNA gene.</title>
        <authorList>
            <person name="Kulichevskaya I.S."/>
            <person name="Ivanova A.A."/>
            <person name="Naumoff D.G."/>
            <person name="Beletsky A.V."/>
            <person name="Rijpstra W.I.C."/>
            <person name="Sinninghe Damste J.S."/>
            <person name="Mardanov A.V."/>
            <person name="Ravin N.V."/>
            <person name="Dedysh S.N."/>
        </authorList>
    </citation>
    <scope>NUCLEOTIDE SEQUENCE [LARGE SCALE GENOMIC DNA]</scope>
    <source>
        <strain evidence="6">PL17</strain>
    </source>
</reference>
<name>A0A6M5Z105_9BACT</name>
<evidence type="ECO:0000256" key="1">
    <source>
        <dbReference type="ARBA" id="ARBA00006640"/>
    </source>
</evidence>
<evidence type="ECO:0000256" key="4">
    <source>
        <dbReference type="ARBA" id="ARBA00035135"/>
    </source>
</evidence>
<sequence length="84" mass="10116">MGSRVEVREGETIRDALQRLRRQVRQQFSRSWYTSRVGYYEKPSVRKRRKQGTAAINSRSGPYLKPLKMKMGLVWIHKRKRPWP</sequence>
<keyword evidence="6" id="KW-1185">Reference proteome</keyword>
<proteinExistence type="inferred from homology"/>
<organism evidence="5 6">
    <name type="scientific">Frigoriglobus tundricola</name>
    <dbReference type="NCBI Taxonomy" id="2774151"/>
    <lineage>
        <taxon>Bacteria</taxon>
        <taxon>Pseudomonadati</taxon>
        <taxon>Planctomycetota</taxon>
        <taxon>Planctomycetia</taxon>
        <taxon>Gemmatales</taxon>
        <taxon>Gemmataceae</taxon>
        <taxon>Frigoriglobus</taxon>
    </lineage>
</organism>
<dbReference type="EMBL" id="CP053452">
    <property type="protein sequence ID" value="QJX00068.1"/>
    <property type="molecule type" value="Genomic_DNA"/>
</dbReference>
<dbReference type="NCBIfam" id="TIGR00030">
    <property type="entry name" value="S21p"/>
    <property type="match status" value="1"/>
</dbReference>
<dbReference type="KEGG" id="ftj:FTUN_7692"/>
<evidence type="ECO:0000256" key="3">
    <source>
        <dbReference type="ARBA" id="ARBA00023274"/>
    </source>
</evidence>
<evidence type="ECO:0000313" key="6">
    <source>
        <dbReference type="Proteomes" id="UP000503447"/>
    </source>
</evidence>
<gene>
    <name evidence="5" type="ORF">FTUN_7692</name>
</gene>
<keyword evidence="3" id="KW-0687">Ribonucleoprotein</keyword>
<evidence type="ECO:0000256" key="2">
    <source>
        <dbReference type="ARBA" id="ARBA00022980"/>
    </source>
</evidence>
<protein>
    <recommendedName>
        <fullName evidence="4">Small ribosomal subunit protein bS21</fullName>
    </recommendedName>
</protein>
<dbReference type="Pfam" id="PF01165">
    <property type="entry name" value="Ribosomal_S21"/>
    <property type="match status" value="1"/>
</dbReference>
<comment type="similarity">
    <text evidence="1">Belongs to the bacterial ribosomal protein bS21 family.</text>
</comment>
<dbReference type="GO" id="GO:0006412">
    <property type="term" value="P:translation"/>
    <property type="evidence" value="ECO:0007669"/>
    <property type="project" value="InterPro"/>
</dbReference>
<evidence type="ECO:0000313" key="5">
    <source>
        <dbReference type="EMBL" id="QJX00068.1"/>
    </source>
</evidence>
<dbReference type="GO" id="GO:0005840">
    <property type="term" value="C:ribosome"/>
    <property type="evidence" value="ECO:0007669"/>
    <property type="project" value="UniProtKB-KW"/>
</dbReference>
<dbReference type="GO" id="GO:0003735">
    <property type="term" value="F:structural constituent of ribosome"/>
    <property type="evidence" value="ECO:0007669"/>
    <property type="project" value="InterPro"/>
</dbReference>
<dbReference type="GO" id="GO:1990904">
    <property type="term" value="C:ribonucleoprotein complex"/>
    <property type="evidence" value="ECO:0007669"/>
    <property type="project" value="UniProtKB-KW"/>
</dbReference>
<accession>A0A6M5Z105</accession>